<organism evidence="2 3">
    <name type="scientific">Deinococcus ficus</name>
    <dbReference type="NCBI Taxonomy" id="317577"/>
    <lineage>
        <taxon>Bacteria</taxon>
        <taxon>Thermotogati</taxon>
        <taxon>Deinococcota</taxon>
        <taxon>Deinococci</taxon>
        <taxon>Deinococcales</taxon>
        <taxon>Deinococcaceae</taxon>
        <taxon>Deinococcus</taxon>
    </lineage>
</organism>
<evidence type="ECO:0000313" key="3">
    <source>
        <dbReference type="Proteomes" id="UP000259030"/>
    </source>
</evidence>
<reference evidence="2 3" key="1">
    <citation type="submission" date="2017-05" db="EMBL/GenBank/DDBJ databases">
        <title>The complete genome sequence of Deinococcus ficus isolated from the rhizosphere of the Ficus religiosa L. in Taiwan.</title>
        <authorList>
            <person name="Wu K.-M."/>
            <person name="Liao T.-L."/>
            <person name="Liu Y.-M."/>
            <person name="Young C.-C."/>
            <person name="Tsai S.-F."/>
        </authorList>
    </citation>
    <scope>NUCLEOTIDE SEQUENCE [LARGE SCALE GENOMIC DNA]</scope>
    <source>
        <strain evidence="2 3">CC-FR2-10</strain>
    </source>
</reference>
<dbReference type="KEGG" id="dfc:DFI_02385"/>
<keyword evidence="3" id="KW-1185">Reference proteome</keyword>
<evidence type="ECO:0008006" key="4">
    <source>
        <dbReference type="Google" id="ProtNLM"/>
    </source>
</evidence>
<dbReference type="Proteomes" id="UP000259030">
    <property type="component" value="Chromosome"/>
</dbReference>
<protein>
    <recommendedName>
        <fullName evidence="4">Lipoprotein</fullName>
    </recommendedName>
</protein>
<evidence type="ECO:0000313" key="2">
    <source>
        <dbReference type="EMBL" id="ASN80003.1"/>
    </source>
</evidence>
<accession>A0A221STP6</accession>
<sequence length="373" mass="38831">MPHPTPACPRLLGLTALLGALLTACTGTTEDLPVIRLALLTDGGQTLRTLTPGPESAANTDDATLPIQNGVSVDVLANATRYALTRRAGIEARPAPNTPPAEGQAFTAPPAAQFPAGPCFTAVALSAGRDRLLALSDCPNDVQRLALYRADGSLVWTARLPVYLPPSGQEDVPPVRLAVLTGPGTELGVVARPVLGGGSEVLRVAPAQVGSLVADVVSTVNTPVIRDLAPYAGGVVAATDTGLQPLRDTGALNPEATLRAFGTTRYDRVWSVPVGGTPLLAAWRSNIRAGTTSQPLRLWDGRATQTDNSAATVDAFVADLRDVTVDPQGFLYALTATTLTRYDTALGLAQGSWRSRLLLSGLTDARSVTWVLP</sequence>
<feature type="signal peptide" evidence="1">
    <location>
        <begin position="1"/>
        <end position="26"/>
    </location>
</feature>
<gene>
    <name evidence="2" type="ORF">DFI_02385</name>
</gene>
<proteinExistence type="predicted"/>
<feature type="chain" id="PRO_5011232102" description="Lipoprotein" evidence="1">
    <location>
        <begin position="27"/>
        <end position="373"/>
    </location>
</feature>
<name>A0A221STP6_9DEIO</name>
<keyword evidence="1" id="KW-0732">Signal</keyword>
<dbReference type="EMBL" id="CP021081">
    <property type="protein sequence ID" value="ASN80003.1"/>
    <property type="molecule type" value="Genomic_DNA"/>
</dbReference>
<evidence type="ECO:0000256" key="1">
    <source>
        <dbReference type="SAM" id="SignalP"/>
    </source>
</evidence>
<dbReference type="AlphaFoldDB" id="A0A221STP6"/>
<dbReference type="RefSeq" id="WP_051307939.1">
    <property type="nucleotide sequence ID" value="NZ_CP021081.1"/>
</dbReference>
<dbReference type="STRING" id="317577.GCA_000419625_00664"/>